<dbReference type="Proteomes" id="UP000001401">
    <property type="component" value="Chromosome"/>
</dbReference>
<feature type="domain" description="Aldehyde dehydrogenase" evidence="5">
    <location>
        <begin position="26"/>
        <end position="491"/>
    </location>
</feature>
<dbReference type="OrthoDB" id="9762913at2"/>
<evidence type="ECO:0000256" key="4">
    <source>
        <dbReference type="RuleBase" id="RU003345"/>
    </source>
</evidence>
<dbReference type="PROSITE" id="PS00687">
    <property type="entry name" value="ALDEHYDE_DEHYDR_GLU"/>
    <property type="match status" value="1"/>
</dbReference>
<feature type="active site" evidence="3">
    <location>
        <position position="263"/>
    </location>
</feature>
<proteinExistence type="inferred from homology"/>
<sequence length="496" mass="53234">MSDNNMRDWIASNSGHTYANYINGEWIDSISGNTSPLYESAIPENVLGHFPSSVSEDVDTAVKSANAAFALWKKTSATTRASILYRFADLLEENEEELAYILSAEQGKILPESKGEVKRGATEARFAAGEALRVEGTIKPSENTEIKAEVVRSPIGVIAAIAPWNFPVVTPVRKIAPAIAYGCTVVLKPASATPWSSVKLMELFEKAGLPKGVVNLVIGSGSKVGDPLVSHPLVKGVSFTGSTSLGLRINEIAAKKLAKTQLEMGGKNAALVLDYDNLVFAADQIVSAAFGVTGQRCTAISRVIVLEEQSNRLIALLKEKMENIQVGPAWQVGVNMGPVIDKNQYESVASYIETGKKEGAHLAYGGERLHINEKEGGFYLQPTLFTEVTKNMTIAKEEIFGPVLVVLEAKDVDDAVDIANATEYGLAASVFTNRLNIAHQISESIETGMVHINHGTASQAHVPFGGVKNSGCGAFSIGHSNIDFFTVMKAVYTKPY</sequence>
<dbReference type="InterPro" id="IPR016163">
    <property type="entry name" value="Ald_DH_C"/>
</dbReference>
<comment type="similarity">
    <text evidence="1 4">Belongs to the aldehyde dehydrogenase family.</text>
</comment>
<organism evidence="6 7">
    <name type="scientific">Evansella cellulosilytica (strain ATCC 21833 / DSM 2522 / FERM P-1141 / JCM 9156 / N-4)</name>
    <name type="common">Bacillus cellulosilyticus</name>
    <dbReference type="NCBI Taxonomy" id="649639"/>
    <lineage>
        <taxon>Bacteria</taxon>
        <taxon>Bacillati</taxon>
        <taxon>Bacillota</taxon>
        <taxon>Bacilli</taxon>
        <taxon>Bacillales</taxon>
        <taxon>Bacillaceae</taxon>
        <taxon>Evansella</taxon>
    </lineage>
</organism>
<dbReference type="RefSeq" id="WP_013487948.1">
    <property type="nucleotide sequence ID" value="NC_014829.1"/>
</dbReference>
<accession>E6TTH4</accession>
<dbReference type="Gene3D" id="3.40.605.10">
    <property type="entry name" value="Aldehyde Dehydrogenase, Chain A, domain 1"/>
    <property type="match status" value="1"/>
</dbReference>
<gene>
    <name evidence="6" type="ordered locus">Bcell_1345</name>
</gene>
<evidence type="ECO:0000313" key="7">
    <source>
        <dbReference type="Proteomes" id="UP000001401"/>
    </source>
</evidence>
<dbReference type="EMBL" id="CP002394">
    <property type="protein sequence ID" value="ADU29610.1"/>
    <property type="molecule type" value="Genomic_DNA"/>
</dbReference>
<reference evidence="6" key="1">
    <citation type="submission" date="2010-12" db="EMBL/GenBank/DDBJ databases">
        <title>Complete sequence of Bacillus cellulosilyticus DSM 2522.</title>
        <authorList>
            <consortium name="US DOE Joint Genome Institute"/>
            <person name="Lucas S."/>
            <person name="Copeland A."/>
            <person name="Lapidus A."/>
            <person name="Cheng J.-F."/>
            <person name="Bruce D."/>
            <person name="Goodwin L."/>
            <person name="Pitluck S."/>
            <person name="Chertkov O."/>
            <person name="Detter J.C."/>
            <person name="Han C."/>
            <person name="Tapia R."/>
            <person name="Land M."/>
            <person name="Hauser L."/>
            <person name="Jeffries C."/>
            <person name="Kyrpides N."/>
            <person name="Ivanova N."/>
            <person name="Mikhailova N."/>
            <person name="Brumm P."/>
            <person name="Mead D."/>
            <person name="Woyke T."/>
        </authorList>
    </citation>
    <scope>NUCLEOTIDE SEQUENCE [LARGE SCALE GENOMIC DNA]</scope>
    <source>
        <strain evidence="6">DSM 2522</strain>
    </source>
</reference>
<dbReference type="InterPro" id="IPR029510">
    <property type="entry name" value="Ald_DH_CS_GLU"/>
</dbReference>
<dbReference type="Pfam" id="PF00171">
    <property type="entry name" value="Aldedh"/>
    <property type="match status" value="1"/>
</dbReference>
<dbReference type="InterPro" id="IPR016162">
    <property type="entry name" value="Ald_DH_N"/>
</dbReference>
<dbReference type="eggNOG" id="COG1012">
    <property type="taxonomic scope" value="Bacteria"/>
</dbReference>
<dbReference type="FunFam" id="3.40.309.10:FF:000002">
    <property type="entry name" value="Methylmalonate-semialdehyde dehydrogenase (Acylating)"/>
    <property type="match status" value="1"/>
</dbReference>
<evidence type="ECO:0000256" key="3">
    <source>
        <dbReference type="PROSITE-ProRule" id="PRU10007"/>
    </source>
</evidence>
<dbReference type="InterPro" id="IPR016161">
    <property type="entry name" value="Ald_DH/histidinol_DH"/>
</dbReference>
<keyword evidence="2 4" id="KW-0560">Oxidoreductase</keyword>
<dbReference type="AlphaFoldDB" id="E6TTH4"/>
<dbReference type="KEGG" id="bco:Bcell_1345"/>
<name>E6TTH4_EVAC2</name>
<dbReference type="GO" id="GO:0016620">
    <property type="term" value="F:oxidoreductase activity, acting on the aldehyde or oxo group of donors, NAD or NADP as acceptor"/>
    <property type="evidence" value="ECO:0007669"/>
    <property type="project" value="InterPro"/>
</dbReference>
<dbReference type="InterPro" id="IPR015590">
    <property type="entry name" value="Aldehyde_DH_dom"/>
</dbReference>
<evidence type="ECO:0000256" key="2">
    <source>
        <dbReference type="ARBA" id="ARBA00023002"/>
    </source>
</evidence>
<dbReference type="HOGENOM" id="CLU_005391_1_0_9"/>
<evidence type="ECO:0000313" key="6">
    <source>
        <dbReference type="EMBL" id="ADU29610.1"/>
    </source>
</evidence>
<evidence type="ECO:0000256" key="1">
    <source>
        <dbReference type="ARBA" id="ARBA00009986"/>
    </source>
</evidence>
<dbReference type="PANTHER" id="PTHR11699">
    <property type="entry name" value="ALDEHYDE DEHYDROGENASE-RELATED"/>
    <property type="match status" value="1"/>
</dbReference>
<keyword evidence="7" id="KW-1185">Reference proteome</keyword>
<dbReference type="SUPFAM" id="SSF53720">
    <property type="entry name" value="ALDH-like"/>
    <property type="match status" value="1"/>
</dbReference>
<evidence type="ECO:0000259" key="5">
    <source>
        <dbReference type="Pfam" id="PF00171"/>
    </source>
</evidence>
<dbReference type="STRING" id="649639.Bcell_1345"/>
<dbReference type="FunFam" id="3.40.605.10:FF:000007">
    <property type="entry name" value="NAD/NADP-dependent betaine aldehyde dehydrogenase"/>
    <property type="match status" value="1"/>
</dbReference>
<dbReference type="Gene3D" id="3.40.309.10">
    <property type="entry name" value="Aldehyde Dehydrogenase, Chain A, domain 2"/>
    <property type="match status" value="1"/>
</dbReference>
<protein>
    <submittedName>
        <fullName evidence="6">Aldehyde Dehydrogenase</fullName>
    </submittedName>
</protein>